<evidence type="ECO:0000256" key="1">
    <source>
        <dbReference type="SAM" id="MobiDB-lite"/>
    </source>
</evidence>
<proteinExistence type="predicted"/>
<feature type="compositionally biased region" description="Acidic residues" evidence="1">
    <location>
        <begin position="23"/>
        <end position="39"/>
    </location>
</feature>
<protein>
    <submittedName>
        <fullName evidence="2">Uncharacterized protein</fullName>
    </submittedName>
</protein>
<evidence type="ECO:0000313" key="2">
    <source>
        <dbReference type="EMBL" id="KAG5605397.1"/>
    </source>
</evidence>
<reference evidence="2 3" key="1">
    <citation type="submission" date="2020-09" db="EMBL/GenBank/DDBJ databases">
        <title>De no assembly of potato wild relative species, Solanum commersonii.</title>
        <authorList>
            <person name="Cho K."/>
        </authorList>
    </citation>
    <scope>NUCLEOTIDE SEQUENCE [LARGE SCALE GENOMIC DNA]</scope>
    <source>
        <strain evidence="2">LZ3.2</strain>
        <tissue evidence="2">Leaf</tissue>
    </source>
</reference>
<comment type="caution">
    <text evidence="2">The sequence shown here is derived from an EMBL/GenBank/DDBJ whole genome shotgun (WGS) entry which is preliminary data.</text>
</comment>
<sequence>MCHIGPLFQELINDDATTNEGDIKEEDEIEDDNNDDDDFGFGDARTTLMTIDKATEVANEFLKEYEHNGS</sequence>
<organism evidence="2 3">
    <name type="scientific">Solanum commersonii</name>
    <name type="common">Commerson's wild potato</name>
    <name type="synonym">Commerson's nightshade</name>
    <dbReference type="NCBI Taxonomy" id="4109"/>
    <lineage>
        <taxon>Eukaryota</taxon>
        <taxon>Viridiplantae</taxon>
        <taxon>Streptophyta</taxon>
        <taxon>Embryophyta</taxon>
        <taxon>Tracheophyta</taxon>
        <taxon>Spermatophyta</taxon>
        <taxon>Magnoliopsida</taxon>
        <taxon>eudicotyledons</taxon>
        <taxon>Gunneridae</taxon>
        <taxon>Pentapetalae</taxon>
        <taxon>asterids</taxon>
        <taxon>lamiids</taxon>
        <taxon>Solanales</taxon>
        <taxon>Solanaceae</taxon>
        <taxon>Solanoideae</taxon>
        <taxon>Solaneae</taxon>
        <taxon>Solanum</taxon>
    </lineage>
</organism>
<dbReference type="EMBL" id="JACXVP010000005">
    <property type="protein sequence ID" value="KAG5605397.1"/>
    <property type="molecule type" value="Genomic_DNA"/>
</dbReference>
<dbReference type="AlphaFoldDB" id="A0A9J5YZS7"/>
<feature type="region of interest" description="Disordered" evidence="1">
    <location>
        <begin position="12"/>
        <end position="39"/>
    </location>
</feature>
<keyword evidence="3" id="KW-1185">Reference proteome</keyword>
<gene>
    <name evidence="2" type="ORF">H5410_026889</name>
</gene>
<accession>A0A9J5YZS7</accession>
<evidence type="ECO:0000313" key="3">
    <source>
        <dbReference type="Proteomes" id="UP000824120"/>
    </source>
</evidence>
<name>A0A9J5YZS7_SOLCO</name>
<dbReference type="Proteomes" id="UP000824120">
    <property type="component" value="Chromosome 5"/>
</dbReference>